<dbReference type="Proteomes" id="UP000011669">
    <property type="component" value="Unassembled WGS sequence"/>
</dbReference>
<gene>
    <name evidence="2" type="ORF">C449_07755</name>
</gene>
<name>M0MJI0_9EURY</name>
<organism evidence="2 3">
    <name type="scientific">Halococcus saccharolyticus DSM 5350</name>
    <dbReference type="NCBI Taxonomy" id="1227455"/>
    <lineage>
        <taxon>Archaea</taxon>
        <taxon>Methanobacteriati</taxon>
        <taxon>Methanobacteriota</taxon>
        <taxon>Stenosarchaea group</taxon>
        <taxon>Halobacteria</taxon>
        <taxon>Halobacteriales</taxon>
        <taxon>Halococcaceae</taxon>
        <taxon>Halococcus</taxon>
    </lineage>
</organism>
<evidence type="ECO:0000313" key="3">
    <source>
        <dbReference type="Proteomes" id="UP000011669"/>
    </source>
</evidence>
<reference evidence="2 3" key="1">
    <citation type="journal article" date="2014" name="PLoS Genet.">
        <title>Phylogenetically driven sequencing of extremely halophilic archaea reveals strategies for static and dynamic osmo-response.</title>
        <authorList>
            <person name="Becker E.A."/>
            <person name="Seitzer P.M."/>
            <person name="Tritt A."/>
            <person name="Larsen D."/>
            <person name="Krusor M."/>
            <person name="Yao A.I."/>
            <person name="Wu D."/>
            <person name="Madern D."/>
            <person name="Eisen J.A."/>
            <person name="Darling A.E."/>
            <person name="Facciotti M.T."/>
        </authorList>
    </citation>
    <scope>NUCLEOTIDE SEQUENCE [LARGE SCALE GENOMIC DNA]</scope>
    <source>
        <strain evidence="2 3">DSM 5350</strain>
    </source>
</reference>
<accession>M0MJI0</accession>
<dbReference type="InParanoid" id="M0MJI0"/>
<protein>
    <submittedName>
        <fullName evidence="2">Uncharacterized protein</fullName>
    </submittedName>
</protein>
<dbReference type="PATRIC" id="fig|1227455.4.peg.1586"/>
<dbReference type="AlphaFoldDB" id="M0MJI0"/>
<dbReference type="EMBL" id="AOMD01000018">
    <property type="protein sequence ID" value="EMA45498.1"/>
    <property type="molecule type" value="Genomic_DNA"/>
</dbReference>
<sequence>MNELNLAITVSDGDDVFAEVSIGRDRQRQKIVHVMTAAVRGVLQATESASHDSDGDFTSPPTDGEATVVVVADRIYRVSVENDWQDLPDPKLSTRVTSTISAV</sequence>
<comment type="caution">
    <text evidence="2">The sequence shown here is derived from an EMBL/GenBank/DDBJ whole genome shotgun (WGS) entry which is preliminary data.</text>
</comment>
<keyword evidence="3" id="KW-1185">Reference proteome</keyword>
<proteinExistence type="predicted"/>
<evidence type="ECO:0000256" key="1">
    <source>
        <dbReference type="SAM" id="MobiDB-lite"/>
    </source>
</evidence>
<evidence type="ECO:0000313" key="2">
    <source>
        <dbReference type="EMBL" id="EMA45498.1"/>
    </source>
</evidence>
<feature type="region of interest" description="Disordered" evidence="1">
    <location>
        <begin position="45"/>
        <end position="64"/>
    </location>
</feature>
<dbReference type="RefSeq" id="WP_006077403.1">
    <property type="nucleotide sequence ID" value="NZ_AOMD01000018.1"/>
</dbReference>